<protein>
    <submittedName>
        <fullName evidence="1">Uncharacterized protein</fullName>
    </submittedName>
</protein>
<sequence length="62" mass="6889">MMHYTLKFPPLSHFPPNLFSPGVTQNLGLGNGGGIHETYLSFNPPGFLYPHPLRQGDSSHRL</sequence>
<keyword evidence="2" id="KW-1185">Reference proteome</keyword>
<gene>
    <name evidence="1" type="ORF">BDQ94DRAFT_152344</name>
</gene>
<dbReference type="Proteomes" id="UP000253729">
    <property type="component" value="Unassembled WGS sequence"/>
</dbReference>
<dbReference type="AlphaFoldDB" id="A0A3F3PN26"/>
<dbReference type="GeneID" id="38136306"/>
<dbReference type="EMBL" id="KZ852078">
    <property type="protein sequence ID" value="RDH28228.1"/>
    <property type="molecule type" value="Genomic_DNA"/>
</dbReference>
<evidence type="ECO:0000313" key="1">
    <source>
        <dbReference type="EMBL" id="RDH28228.1"/>
    </source>
</evidence>
<organism evidence="1 2">
    <name type="scientific">Aspergillus welwitschiae</name>
    <dbReference type="NCBI Taxonomy" id="1341132"/>
    <lineage>
        <taxon>Eukaryota</taxon>
        <taxon>Fungi</taxon>
        <taxon>Dikarya</taxon>
        <taxon>Ascomycota</taxon>
        <taxon>Pezizomycotina</taxon>
        <taxon>Eurotiomycetes</taxon>
        <taxon>Eurotiomycetidae</taxon>
        <taxon>Eurotiales</taxon>
        <taxon>Aspergillaceae</taxon>
        <taxon>Aspergillus</taxon>
        <taxon>Aspergillus subgen. Circumdati</taxon>
    </lineage>
</organism>
<reference evidence="1 2" key="1">
    <citation type="submission" date="2018-07" db="EMBL/GenBank/DDBJ databases">
        <title>The genomes of Aspergillus section Nigri reveals drivers in fungal speciation.</title>
        <authorList>
            <consortium name="DOE Joint Genome Institute"/>
            <person name="Vesth T.C."/>
            <person name="Nybo J."/>
            <person name="Theobald S."/>
            <person name="Brandl J."/>
            <person name="Frisvad J.C."/>
            <person name="Nielsen K.F."/>
            <person name="Lyhne E.K."/>
            <person name="Kogle M.E."/>
            <person name="Kuo A."/>
            <person name="Riley R."/>
            <person name="Clum A."/>
            <person name="Nolan M."/>
            <person name="Lipzen A."/>
            <person name="Salamov A."/>
            <person name="Henrissat B."/>
            <person name="Wiebenga A."/>
            <person name="De vries R.P."/>
            <person name="Grigoriev I.V."/>
            <person name="Mortensen U.H."/>
            <person name="Andersen M.R."/>
            <person name="Baker S.E."/>
        </authorList>
    </citation>
    <scope>NUCLEOTIDE SEQUENCE [LARGE SCALE GENOMIC DNA]</scope>
    <source>
        <strain evidence="1 2">CBS 139.54b</strain>
    </source>
</reference>
<accession>A0A3F3PN26</accession>
<proteinExistence type="predicted"/>
<name>A0A3F3PN26_9EURO</name>
<dbReference type="RefSeq" id="XP_026621250.1">
    <property type="nucleotide sequence ID" value="XM_026767950.1"/>
</dbReference>
<evidence type="ECO:0000313" key="2">
    <source>
        <dbReference type="Proteomes" id="UP000253729"/>
    </source>
</evidence>